<dbReference type="STRING" id="262316.MAP_2778c"/>
<dbReference type="GO" id="GO:0003700">
    <property type="term" value="F:DNA-binding transcription factor activity"/>
    <property type="evidence" value="ECO:0007669"/>
    <property type="project" value="TreeGrafter"/>
</dbReference>
<evidence type="ECO:0000259" key="4">
    <source>
        <dbReference type="PROSITE" id="PS50977"/>
    </source>
</evidence>
<dbReference type="AlphaFoldDB" id="Q73W82"/>
<dbReference type="InterPro" id="IPR050109">
    <property type="entry name" value="HTH-type_TetR-like_transc_reg"/>
</dbReference>
<dbReference type="HOGENOM" id="CLU_108861_0_0_11"/>
<proteinExistence type="predicted"/>
<evidence type="ECO:0000313" key="5">
    <source>
        <dbReference type="EMBL" id="AAS05095.1"/>
    </source>
</evidence>
<keyword evidence="1 2" id="KW-0238">DNA-binding</keyword>
<dbReference type="SUPFAM" id="SSF46689">
    <property type="entry name" value="Homeodomain-like"/>
    <property type="match status" value="1"/>
</dbReference>
<dbReference type="Pfam" id="PF17925">
    <property type="entry name" value="TetR_C_20"/>
    <property type="match status" value="1"/>
</dbReference>
<dbReference type="KEGG" id="mpa:MAP_2778c"/>
<dbReference type="eggNOG" id="COG1309">
    <property type="taxonomic scope" value="Bacteria"/>
</dbReference>
<feature type="domain" description="HTH tetR-type" evidence="4">
    <location>
        <begin position="13"/>
        <end position="73"/>
    </location>
</feature>
<dbReference type="GO" id="GO:0000976">
    <property type="term" value="F:transcription cis-regulatory region binding"/>
    <property type="evidence" value="ECO:0007669"/>
    <property type="project" value="TreeGrafter"/>
</dbReference>
<reference evidence="5 6" key="1">
    <citation type="journal article" date="2005" name="Proc. Natl. Acad. Sci. U.S.A.">
        <title>The complete genome sequence of Mycobacterium avium subspecies paratuberculosis.</title>
        <authorList>
            <person name="Li L."/>
            <person name="Bannantine J.P."/>
            <person name="Zhang Q."/>
            <person name="Amonsin A."/>
            <person name="May B.J."/>
            <person name="Alt D."/>
            <person name="Banerji N."/>
            <person name="Kanjilal S."/>
            <person name="Kapur V."/>
        </authorList>
    </citation>
    <scope>NUCLEOTIDE SEQUENCE [LARGE SCALE GENOMIC DNA]</scope>
    <source>
        <strain evidence="6">ATCC BAA-968 / K-10</strain>
    </source>
</reference>
<evidence type="ECO:0000256" key="2">
    <source>
        <dbReference type="PROSITE-ProRule" id="PRU00335"/>
    </source>
</evidence>
<dbReference type="PANTHER" id="PTHR30055">
    <property type="entry name" value="HTH-TYPE TRANSCRIPTIONAL REGULATOR RUTR"/>
    <property type="match status" value="1"/>
</dbReference>
<organism evidence="5 6">
    <name type="scientific">Mycolicibacterium paratuberculosis (strain ATCC BAA-968 / K-10)</name>
    <name type="common">Mycobacterium paratuberculosis</name>
    <dbReference type="NCBI Taxonomy" id="262316"/>
    <lineage>
        <taxon>Bacteria</taxon>
        <taxon>Bacillati</taxon>
        <taxon>Actinomycetota</taxon>
        <taxon>Actinomycetes</taxon>
        <taxon>Mycobacteriales</taxon>
        <taxon>Mycobacteriaceae</taxon>
        <taxon>Mycobacterium</taxon>
        <taxon>Mycobacterium avium complex (MAC)</taxon>
    </lineage>
</organism>
<feature type="DNA-binding region" description="H-T-H motif" evidence="2">
    <location>
        <begin position="36"/>
        <end position="55"/>
    </location>
</feature>
<dbReference type="RefSeq" id="WP_010949724.1">
    <property type="nucleotide sequence ID" value="NC_002944.2"/>
</dbReference>
<protein>
    <recommendedName>
        <fullName evidence="4">HTH tetR-type domain-containing protein</fullName>
    </recommendedName>
</protein>
<accession>Q73W82</accession>
<dbReference type="InterPro" id="IPR009057">
    <property type="entry name" value="Homeodomain-like_sf"/>
</dbReference>
<dbReference type="PROSITE" id="PS50977">
    <property type="entry name" value="HTH_TETR_2"/>
    <property type="match status" value="1"/>
</dbReference>
<dbReference type="InterPro" id="IPR001647">
    <property type="entry name" value="HTH_TetR"/>
</dbReference>
<dbReference type="EMBL" id="AE016958">
    <property type="protein sequence ID" value="AAS05095.1"/>
    <property type="molecule type" value="Genomic_DNA"/>
</dbReference>
<evidence type="ECO:0000256" key="1">
    <source>
        <dbReference type="ARBA" id="ARBA00023125"/>
    </source>
</evidence>
<name>Q73W82_MYCPA</name>
<dbReference type="PATRIC" id="fig|262316.17.peg.2944"/>
<dbReference type="Proteomes" id="UP000000580">
    <property type="component" value="Chromosome"/>
</dbReference>
<dbReference type="PANTHER" id="PTHR30055:SF242">
    <property type="entry name" value="HTH-TYPE TRANSCRIPTIONAL REPRESSOR KSTR"/>
    <property type="match status" value="1"/>
</dbReference>
<feature type="region of interest" description="Disordered" evidence="3">
    <location>
        <begin position="201"/>
        <end position="225"/>
    </location>
</feature>
<sequence>MVTVTAKGPGAPIVSGDPILGIVVDMLDTGGYEAVQLREVARRARVSMATIYKRYRTRDELIVAALEGWMDANRYARLPSLIDELPGESMYSDLMHVMRTIFEPWERHPLMLRSYFQARSGPGGKRLIRRGVEAVVPVAKSVLAQADPGFVNDLELILTGVVFGFLTRFAQGEIEVTEIVPGIERTVYWLTQAYQNADAGRQPHISGGGISQPSEGSTSSLYCGQ</sequence>
<dbReference type="Gene3D" id="1.10.357.10">
    <property type="entry name" value="Tetracycline Repressor, domain 2"/>
    <property type="match status" value="1"/>
</dbReference>
<dbReference type="Pfam" id="PF00440">
    <property type="entry name" value="TetR_N"/>
    <property type="match status" value="1"/>
</dbReference>
<keyword evidence="6" id="KW-1185">Reference proteome</keyword>
<feature type="compositionally biased region" description="Polar residues" evidence="3">
    <location>
        <begin position="211"/>
        <end position="225"/>
    </location>
</feature>
<evidence type="ECO:0000313" key="6">
    <source>
        <dbReference type="Proteomes" id="UP000000580"/>
    </source>
</evidence>
<gene>
    <name evidence="5" type="ordered locus">MAP_2778c</name>
</gene>
<dbReference type="InterPro" id="IPR041642">
    <property type="entry name" value="KstR_C"/>
</dbReference>
<evidence type="ECO:0000256" key="3">
    <source>
        <dbReference type="SAM" id="MobiDB-lite"/>
    </source>
</evidence>